<evidence type="ECO:0000313" key="1">
    <source>
        <dbReference type="EMBL" id="CAI0427170.1"/>
    </source>
</evidence>
<dbReference type="EMBL" id="CAMGYJ010000005">
    <property type="protein sequence ID" value="CAI0427170.1"/>
    <property type="molecule type" value="Genomic_DNA"/>
</dbReference>
<reference evidence="1" key="1">
    <citation type="submission" date="2022-08" db="EMBL/GenBank/DDBJ databases">
        <authorList>
            <person name="Gutierrez-Valencia J."/>
        </authorList>
    </citation>
    <scope>NUCLEOTIDE SEQUENCE</scope>
</reference>
<proteinExistence type="predicted"/>
<dbReference type="AlphaFoldDB" id="A0AAV0L0L7"/>
<gene>
    <name evidence="1" type="ORF">LITE_LOCUS21097</name>
</gene>
<evidence type="ECO:0000313" key="2">
    <source>
        <dbReference type="Proteomes" id="UP001154282"/>
    </source>
</evidence>
<protein>
    <submittedName>
        <fullName evidence="1">Uncharacterized protein</fullName>
    </submittedName>
</protein>
<sequence length="57" mass="6865">EKKRKKEKFVHLDRALIGCVISFFLQSSYDVLFFSHRDPKSPKLAMMRQACHRRWVV</sequence>
<keyword evidence="2" id="KW-1185">Reference proteome</keyword>
<dbReference type="Proteomes" id="UP001154282">
    <property type="component" value="Unassembled WGS sequence"/>
</dbReference>
<organism evidence="1 2">
    <name type="scientific">Linum tenue</name>
    <dbReference type="NCBI Taxonomy" id="586396"/>
    <lineage>
        <taxon>Eukaryota</taxon>
        <taxon>Viridiplantae</taxon>
        <taxon>Streptophyta</taxon>
        <taxon>Embryophyta</taxon>
        <taxon>Tracheophyta</taxon>
        <taxon>Spermatophyta</taxon>
        <taxon>Magnoliopsida</taxon>
        <taxon>eudicotyledons</taxon>
        <taxon>Gunneridae</taxon>
        <taxon>Pentapetalae</taxon>
        <taxon>rosids</taxon>
        <taxon>fabids</taxon>
        <taxon>Malpighiales</taxon>
        <taxon>Linaceae</taxon>
        <taxon>Linum</taxon>
    </lineage>
</organism>
<comment type="caution">
    <text evidence="1">The sequence shown here is derived from an EMBL/GenBank/DDBJ whole genome shotgun (WGS) entry which is preliminary data.</text>
</comment>
<accession>A0AAV0L0L7</accession>
<name>A0AAV0L0L7_9ROSI</name>
<feature type="non-terminal residue" evidence="1">
    <location>
        <position position="1"/>
    </location>
</feature>